<feature type="non-terminal residue" evidence="1">
    <location>
        <position position="83"/>
    </location>
</feature>
<accession>A0AAV5SHR0</accession>
<keyword evidence="2" id="KW-1185">Reference proteome</keyword>
<dbReference type="Gene3D" id="2.40.128.20">
    <property type="match status" value="1"/>
</dbReference>
<sequence length="83" mass="9198">MTFLSPLKSHYAKFKLGHAYEGVAYDGRQVITKFEMDGTKLIQKDTAVGYGEDSRIEATVNGNCLTCVEECNGVKATSIYERV</sequence>
<evidence type="ECO:0000313" key="1">
    <source>
        <dbReference type="EMBL" id="GMS82608.1"/>
    </source>
</evidence>
<organism evidence="1 2">
    <name type="scientific">Pristionchus entomophagus</name>
    <dbReference type="NCBI Taxonomy" id="358040"/>
    <lineage>
        <taxon>Eukaryota</taxon>
        <taxon>Metazoa</taxon>
        <taxon>Ecdysozoa</taxon>
        <taxon>Nematoda</taxon>
        <taxon>Chromadorea</taxon>
        <taxon>Rhabditida</taxon>
        <taxon>Rhabditina</taxon>
        <taxon>Diplogasteromorpha</taxon>
        <taxon>Diplogasteroidea</taxon>
        <taxon>Neodiplogasteridae</taxon>
        <taxon>Pristionchus</taxon>
    </lineage>
</organism>
<evidence type="ECO:0000313" key="2">
    <source>
        <dbReference type="Proteomes" id="UP001432027"/>
    </source>
</evidence>
<dbReference type="InterPro" id="IPR012674">
    <property type="entry name" value="Calycin"/>
</dbReference>
<dbReference type="EMBL" id="BTSX01000002">
    <property type="protein sequence ID" value="GMS82608.1"/>
    <property type="molecule type" value="Genomic_DNA"/>
</dbReference>
<dbReference type="AlphaFoldDB" id="A0AAV5SHR0"/>
<reference evidence="1" key="1">
    <citation type="submission" date="2023-10" db="EMBL/GenBank/DDBJ databases">
        <title>Genome assembly of Pristionchus species.</title>
        <authorList>
            <person name="Yoshida K."/>
            <person name="Sommer R.J."/>
        </authorList>
    </citation>
    <scope>NUCLEOTIDE SEQUENCE</scope>
    <source>
        <strain evidence="1">RS0144</strain>
    </source>
</reference>
<comment type="caution">
    <text evidence="1">The sequence shown here is derived from an EMBL/GenBank/DDBJ whole genome shotgun (WGS) entry which is preliminary data.</text>
</comment>
<dbReference type="SUPFAM" id="SSF50814">
    <property type="entry name" value="Lipocalins"/>
    <property type="match status" value="1"/>
</dbReference>
<name>A0AAV5SHR0_9BILA</name>
<dbReference type="Proteomes" id="UP001432027">
    <property type="component" value="Unassembled WGS sequence"/>
</dbReference>
<proteinExistence type="predicted"/>
<protein>
    <recommendedName>
        <fullName evidence="3">Lipocalin/cytosolic fatty-acid binding domain-containing protein</fullName>
    </recommendedName>
</protein>
<gene>
    <name evidence="1" type="ORF">PENTCL1PPCAC_4783</name>
</gene>
<evidence type="ECO:0008006" key="3">
    <source>
        <dbReference type="Google" id="ProtNLM"/>
    </source>
</evidence>